<evidence type="ECO:0000313" key="4">
    <source>
        <dbReference type="EMBL" id="KAJ1960772.1"/>
    </source>
</evidence>
<gene>
    <name evidence="4" type="ORF">IWQ62_004102</name>
</gene>
<evidence type="ECO:0000256" key="2">
    <source>
        <dbReference type="SAM" id="Phobius"/>
    </source>
</evidence>
<reference evidence="4" key="1">
    <citation type="submission" date="2022-07" db="EMBL/GenBank/DDBJ databases">
        <title>Phylogenomic reconstructions and comparative analyses of Kickxellomycotina fungi.</title>
        <authorList>
            <person name="Reynolds N.K."/>
            <person name="Stajich J.E."/>
            <person name="Barry K."/>
            <person name="Grigoriev I.V."/>
            <person name="Crous P."/>
            <person name="Smith M.E."/>
        </authorList>
    </citation>
    <scope>NUCLEOTIDE SEQUENCE</scope>
    <source>
        <strain evidence="4">RSA 1196</strain>
    </source>
</reference>
<keyword evidence="3" id="KW-0732">Signal</keyword>
<comment type="caution">
    <text evidence="4">The sequence shown here is derived from an EMBL/GenBank/DDBJ whole genome shotgun (WGS) entry which is preliminary data.</text>
</comment>
<feature type="region of interest" description="Disordered" evidence="1">
    <location>
        <begin position="109"/>
        <end position="148"/>
    </location>
</feature>
<keyword evidence="2" id="KW-0812">Transmembrane</keyword>
<feature type="compositionally biased region" description="Basic and acidic residues" evidence="1">
    <location>
        <begin position="130"/>
        <end position="144"/>
    </location>
</feature>
<accession>A0A9W8APP6</accession>
<dbReference type="PROSITE" id="PS51257">
    <property type="entry name" value="PROKAR_LIPOPROTEIN"/>
    <property type="match status" value="1"/>
</dbReference>
<organism evidence="4 5">
    <name type="scientific">Dispira parvispora</name>
    <dbReference type="NCBI Taxonomy" id="1520584"/>
    <lineage>
        <taxon>Eukaryota</taxon>
        <taxon>Fungi</taxon>
        <taxon>Fungi incertae sedis</taxon>
        <taxon>Zoopagomycota</taxon>
        <taxon>Kickxellomycotina</taxon>
        <taxon>Dimargaritomycetes</taxon>
        <taxon>Dimargaritales</taxon>
        <taxon>Dimargaritaceae</taxon>
        <taxon>Dispira</taxon>
    </lineage>
</organism>
<sequence>MRLVQFLVVAIALGCWCASAVPTPSQNTTVTTEEYLHSNGTAKASTLKTTDSDTDALKTKNKELVEMKDTLKILQGEIQTKDLSPQDRNKQLEEIQELKDEIQATQKMITESKKRTSRDMNDCTSSRKKNSSDGKGQGEKRYGLDSDDEDQNRSLVIEIMVFIPYVIIAVCLTMASVAWASPLPFTDEEKKVLEITNDNAAKDETARQHIMQNYEDANREQQAKILEANGIPSTGPRTAIQDACFLGLCAKFAGSPWDGWS</sequence>
<keyword evidence="2" id="KW-0472">Membrane</keyword>
<keyword evidence="5" id="KW-1185">Reference proteome</keyword>
<evidence type="ECO:0000313" key="5">
    <source>
        <dbReference type="Proteomes" id="UP001150925"/>
    </source>
</evidence>
<feature type="chain" id="PRO_5040920081" evidence="3">
    <location>
        <begin position="21"/>
        <end position="261"/>
    </location>
</feature>
<name>A0A9W8APP6_9FUNG</name>
<evidence type="ECO:0000256" key="3">
    <source>
        <dbReference type="SAM" id="SignalP"/>
    </source>
</evidence>
<dbReference type="EMBL" id="JANBPY010001271">
    <property type="protein sequence ID" value="KAJ1960772.1"/>
    <property type="molecule type" value="Genomic_DNA"/>
</dbReference>
<dbReference type="Proteomes" id="UP001150925">
    <property type="component" value="Unassembled WGS sequence"/>
</dbReference>
<proteinExistence type="predicted"/>
<feature type="signal peptide" evidence="3">
    <location>
        <begin position="1"/>
        <end position="20"/>
    </location>
</feature>
<feature type="compositionally biased region" description="Basic and acidic residues" evidence="1">
    <location>
        <begin position="110"/>
        <end position="121"/>
    </location>
</feature>
<evidence type="ECO:0000256" key="1">
    <source>
        <dbReference type="SAM" id="MobiDB-lite"/>
    </source>
</evidence>
<dbReference type="AlphaFoldDB" id="A0A9W8APP6"/>
<keyword evidence="2" id="KW-1133">Transmembrane helix</keyword>
<protein>
    <submittedName>
        <fullName evidence="4">Uncharacterized protein</fullName>
    </submittedName>
</protein>
<feature type="transmembrane region" description="Helical" evidence="2">
    <location>
        <begin position="159"/>
        <end position="181"/>
    </location>
</feature>